<evidence type="ECO:0000256" key="1">
    <source>
        <dbReference type="SAM" id="MobiDB-lite"/>
    </source>
</evidence>
<protein>
    <submittedName>
        <fullName evidence="2">Uncharacterized protein</fullName>
    </submittedName>
</protein>
<accession>A0A4Y2X8W0</accession>
<evidence type="ECO:0000313" key="2">
    <source>
        <dbReference type="EMBL" id="GBO45648.1"/>
    </source>
</evidence>
<feature type="region of interest" description="Disordered" evidence="1">
    <location>
        <begin position="17"/>
        <end position="37"/>
    </location>
</feature>
<feature type="non-terminal residue" evidence="2">
    <location>
        <position position="97"/>
    </location>
</feature>
<name>A0A4Y2X8W0_ARAVE</name>
<reference evidence="2 3" key="1">
    <citation type="journal article" date="2019" name="Sci. Rep.">
        <title>Orb-weaving spider Araneus ventricosus genome elucidates the spidroin gene catalogue.</title>
        <authorList>
            <person name="Kono N."/>
            <person name="Nakamura H."/>
            <person name="Ohtoshi R."/>
            <person name="Moran D.A.P."/>
            <person name="Shinohara A."/>
            <person name="Yoshida Y."/>
            <person name="Fujiwara M."/>
            <person name="Mori M."/>
            <person name="Tomita M."/>
            <person name="Arakawa K."/>
        </authorList>
    </citation>
    <scope>NUCLEOTIDE SEQUENCE [LARGE SCALE GENOMIC DNA]</scope>
</reference>
<sequence length="97" mass="11227">MIQESTAIYDLTPSYNHKLSQKSTPRHRRTCHDTKGSREPTYLCSNFSSSYSRCPPPARTQEDRKKKNPGPAWGIPILLKDQPPRKKHRHCGRRKIA</sequence>
<feature type="region of interest" description="Disordered" evidence="1">
    <location>
        <begin position="50"/>
        <end position="97"/>
    </location>
</feature>
<organism evidence="2 3">
    <name type="scientific">Araneus ventricosus</name>
    <name type="common">Orbweaver spider</name>
    <name type="synonym">Epeira ventricosa</name>
    <dbReference type="NCBI Taxonomy" id="182803"/>
    <lineage>
        <taxon>Eukaryota</taxon>
        <taxon>Metazoa</taxon>
        <taxon>Ecdysozoa</taxon>
        <taxon>Arthropoda</taxon>
        <taxon>Chelicerata</taxon>
        <taxon>Arachnida</taxon>
        <taxon>Araneae</taxon>
        <taxon>Araneomorphae</taxon>
        <taxon>Entelegynae</taxon>
        <taxon>Araneoidea</taxon>
        <taxon>Araneidae</taxon>
        <taxon>Araneus</taxon>
    </lineage>
</organism>
<dbReference type="EMBL" id="BGPR01072832">
    <property type="protein sequence ID" value="GBO45648.1"/>
    <property type="molecule type" value="Genomic_DNA"/>
</dbReference>
<feature type="compositionally biased region" description="Basic residues" evidence="1">
    <location>
        <begin position="85"/>
        <end position="97"/>
    </location>
</feature>
<dbReference type="AlphaFoldDB" id="A0A4Y2X8W0"/>
<evidence type="ECO:0000313" key="3">
    <source>
        <dbReference type="Proteomes" id="UP000499080"/>
    </source>
</evidence>
<comment type="caution">
    <text evidence="2">The sequence shown here is derived from an EMBL/GenBank/DDBJ whole genome shotgun (WGS) entry which is preliminary data.</text>
</comment>
<gene>
    <name evidence="2" type="ORF">AVEN_222073_1</name>
</gene>
<dbReference type="Proteomes" id="UP000499080">
    <property type="component" value="Unassembled WGS sequence"/>
</dbReference>
<proteinExistence type="predicted"/>
<keyword evidence="3" id="KW-1185">Reference proteome</keyword>